<keyword evidence="2" id="KW-0645">Protease</keyword>
<dbReference type="GO" id="GO:0008234">
    <property type="term" value="F:cysteine-type peptidase activity"/>
    <property type="evidence" value="ECO:0007669"/>
    <property type="project" value="UniProtKB-KW"/>
</dbReference>
<dbReference type="Proteomes" id="UP000664398">
    <property type="component" value="Unassembled WGS sequence"/>
</dbReference>
<name>A0A939RZU0_9MICO</name>
<evidence type="ECO:0000313" key="7">
    <source>
        <dbReference type="EMBL" id="MBO1805824.1"/>
    </source>
</evidence>
<evidence type="ECO:0000256" key="5">
    <source>
        <dbReference type="SAM" id="Phobius"/>
    </source>
</evidence>
<feature type="transmembrane region" description="Helical" evidence="5">
    <location>
        <begin position="26"/>
        <end position="49"/>
    </location>
</feature>
<dbReference type="Gene3D" id="3.90.1720.10">
    <property type="entry name" value="endopeptidase domain like (from Nostoc punctiforme)"/>
    <property type="match status" value="1"/>
</dbReference>
<dbReference type="EMBL" id="JAGDYL010000019">
    <property type="protein sequence ID" value="MBO1805824.1"/>
    <property type="molecule type" value="Genomic_DNA"/>
</dbReference>
<organism evidence="7 8">
    <name type="scientific">Leucobacter ruminantium</name>
    <dbReference type="NCBI Taxonomy" id="1289170"/>
    <lineage>
        <taxon>Bacteria</taxon>
        <taxon>Bacillati</taxon>
        <taxon>Actinomycetota</taxon>
        <taxon>Actinomycetes</taxon>
        <taxon>Micrococcales</taxon>
        <taxon>Microbacteriaceae</taxon>
        <taxon>Leucobacter</taxon>
    </lineage>
</organism>
<dbReference type="RefSeq" id="WP_208046294.1">
    <property type="nucleotide sequence ID" value="NZ_JAGDYL010000019.1"/>
</dbReference>
<feature type="domain" description="NlpC/P60" evidence="6">
    <location>
        <begin position="111"/>
        <end position="240"/>
    </location>
</feature>
<evidence type="ECO:0000256" key="3">
    <source>
        <dbReference type="ARBA" id="ARBA00022801"/>
    </source>
</evidence>
<dbReference type="InterPro" id="IPR038765">
    <property type="entry name" value="Papain-like_cys_pep_sf"/>
</dbReference>
<gene>
    <name evidence="7" type="ORF">J4H91_10935</name>
</gene>
<protein>
    <submittedName>
        <fullName evidence="7">C40 family peptidase</fullName>
    </submittedName>
</protein>
<evidence type="ECO:0000259" key="6">
    <source>
        <dbReference type="PROSITE" id="PS51935"/>
    </source>
</evidence>
<dbReference type="SUPFAM" id="SSF54001">
    <property type="entry name" value="Cysteine proteinases"/>
    <property type="match status" value="1"/>
</dbReference>
<evidence type="ECO:0000256" key="4">
    <source>
        <dbReference type="ARBA" id="ARBA00022807"/>
    </source>
</evidence>
<comment type="caution">
    <text evidence="7">The sequence shown here is derived from an EMBL/GenBank/DDBJ whole genome shotgun (WGS) entry which is preliminary data.</text>
</comment>
<keyword evidence="3" id="KW-0378">Hydrolase</keyword>
<comment type="similarity">
    <text evidence="1">Belongs to the peptidase C40 family.</text>
</comment>
<keyword evidence="8" id="KW-1185">Reference proteome</keyword>
<dbReference type="AlphaFoldDB" id="A0A939RZU0"/>
<proteinExistence type="inferred from homology"/>
<accession>A0A939RZU0</accession>
<dbReference type="InterPro" id="IPR000064">
    <property type="entry name" value="NLP_P60_dom"/>
</dbReference>
<keyword evidence="5" id="KW-0812">Transmembrane</keyword>
<evidence type="ECO:0000256" key="2">
    <source>
        <dbReference type="ARBA" id="ARBA00022670"/>
    </source>
</evidence>
<reference evidence="7" key="1">
    <citation type="submission" date="2021-03" db="EMBL/GenBank/DDBJ databases">
        <title>Leucobacter chromiisoli sp. nov., isolated from chromium-containing soil of chemical plant.</title>
        <authorList>
            <person name="Xu Z."/>
        </authorList>
    </citation>
    <scope>NUCLEOTIDE SEQUENCE</scope>
    <source>
        <strain evidence="7">A2</strain>
    </source>
</reference>
<keyword evidence="5" id="KW-1133">Transmembrane helix</keyword>
<keyword evidence="5" id="KW-0472">Membrane</keyword>
<keyword evidence="4" id="KW-0788">Thiol protease</keyword>
<sequence length="240" mass="23512">MTHTPSNAVALAAPATKQSFSKGKRVAQMAGAAALSFGMIGTFALPAYATSSEVDPSMIDGFANVQNLEAPAVEDAVVPLNAPTGQVDEAVVAAERKAEAEEAAKKAAADAAAAGGNGTAAKGYSGADVPAGAGAQGIVNAALAQLGVMQDCTALVEKSLRAIGVPAGDLGTQVGEYTALGGALVTSGDYAPGDILIWSGRHVAVYIGNGQAVHGGYGGNQTVVAGAFIDGAPSGVVRFG</sequence>
<dbReference type="PROSITE" id="PS51935">
    <property type="entry name" value="NLPC_P60"/>
    <property type="match status" value="1"/>
</dbReference>
<evidence type="ECO:0000313" key="8">
    <source>
        <dbReference type="Proteomes" id="UP000664398"/>
    </source>
</evidence>
<dbReference type="Pfam" id="PF00877">
    <property type="entry name" value="NLPC_P60"/>
    <property type="match status" value="1"/>
</dbReference>
<dbReference type="GO" id="GO:0006508">
    <property type="term" value="P:proteolysis"/>
    <property type="evidence" value="ECO:0007669"/>
    <property type="project" value="UniProtKB-KW"/>
</dbReference>
<evidence type="ECO:0000256" key="1">
    <source>
        <dbReference type="ARBA" id="ARBA00007074"/>
    </source>
</evidence>